<dbReference type="EMBL" id="BMNZ01000003">
    <property type="protein sequence ID" value="GGM93900.1"/>
    <property type="molecule type" value="Genomic_DNA"/>
</dbReference>
<protein>
    <submittedName>
        <fullName evidence="1">Uncharacterized protein</fullName>
    </submittedName>
</protein>
<evidence type="ECO:0000313" key="1">
    <source>
        <dbReference type="EMBL" id="GGM93900.1"/>
    </source>
</evidence>
<keyword evidence="2" id="KW-1185">Reference proteome</keyword>
<proteinExistence type="predicted"/>
<name>A0ABQ2HZH6_9MICO</name>
<dbReference type="Proteomes" id="UP000623461">
    <property type="component" value="Unassembled WGS sequence"/>
</dbReference>
<evidence type="ECO:0000313" key="2">
    <source>
        <dbReference type="Proteomes" id="UP000623461"/>
    </source>
</evidence>
<gene>
    <name evidence="1" type="ORF">GCM10009721_20040</name>
</gene>
<accession>A0ABQ2HZH6</accession>
<sequence>MAALIAMPGWLTIAEPEAYRAVESALDSPAFEPWSEQFRPPSPTEMLRAEGWLGVVADHEWDAFAIPDSRMDWRLQRIQLIEHQMVRVPGEPSDTRTFGRVVRATHVDRLSRAADGVAGARFLVELLPA</sequence>
<organism evidence="1 2">
    <name type="scientific">Terrabacter tumescens</name>
    <dbReference type="NCBI Taxonomy" id="60443"/>
    <lineage>
        <taxon>Bacteria</taxon>
        <taxon>Bacillati</taxon>
        <taxon>Actinomycetota</taxon>
        <taxon>Actinomycetes</taxon>
        <taxon>Micrococcales</taxon>
        <taxon>Intrasporangiaceae</taxon>
        <taxon>Terrabacter</taxon>
    </lineage>
</organism>
<comment type="caution">
    <text evidence="1">The sequence shown here is derived from an EMBL/GenBank/DDBJ whole genome shotgun (WGS) entry which is preliminary data.</text>
</comment>
<reference evidence="2" key="1">
    <citation type="journal article" date="2019" name="Int. J. Syst. Evol. Microbiol.">
        <title>The Global Catalogue of Microorganisms (GCM) 10K type strain sequencing project: providing services to taxonomists for standard genome sequencing and annotation.</title>
        <authorList>
            <consortium name="The Broad Institute Genomics Platform"/>
            <consortium name="The Broad Institute Genome Sequencing Center for Infectious Disease"/>
            <person name="Wu L."/>
            <person name="Ma J."/>
        </authorList>
    </citation>
    <scope>NUCLEOTIDE SEQUENCE [LARGE SCALE GENOMIC DNA]</scope>
    <source>
        <strain evidence="2">JCM 1365</strain>
    </source>
</reference>